<dbReference type="PANTHER" id="PTHR13375:SF3">
    <property type="entry name" value="THO COMPLEX SUBUNIT 5 HOMOLOG"/>
    <property type="match status" value="1"/>
</dbReference>
<dbReference type="Pfam" id="PF09766">
    <property type="entry name" value="FmiP_Thoc5"/>
    <property type="match status" value="1"/>
</dbReference>
<keyword evidence="6" id="KW-1185">Reference proteome</keyword>
<dbReference type="Proteomes" id="UP000033483">
    <property type="component" value="Unassembled WGS sequence"/>
</dbReference>
<sequence length="212" mass="24350">MAVDKIVSDPGLSATLSTSNKAQLTAQQLTDLLDASLVSPNDLTHERQMQLAAKYQELDCELSQLRLLNRSAVMSARNTKAQTAEARQEIDRLHLQLQNLYYEQRHLQGEIEACNSYDHSYQKLPLISEEEFFALFPELKDADEDAIMVARIEHERSEREALEQQRQELLKRKQKLISDNKKRANDLANLDTNLEKFIDAAKPIQKLFENVV</sequence>
<accession>A0A0F4ZHW1</accession>
<evidence type="ECO:0000313" key="6">
    <source>
        <dbReference type="Proteomes" id="UP000033483"/>
    </source>
</evidence>
<dbReference type="AlphaFoldDB" id="A0A0F4ZHW1"/>
<comment type="subcellular location">
    <subcellularLocation>
        <location evidence="1">Nucleus</location>
    </subcellularLocation>
</comment>
<proteinExistence type="inferred from homology"/>
<dbReference type="OrthoDB" id="20582at2759"/>
<feature type="coiled-coil region" evidence="4">
    <location>
        <begin position="152"/>
        <end position="179"/>
    </location>
</feature>
<protein>
    <submittedName>
        <fullName evidence="5">Uncharacterized protein</fullName>
    </submittedName>
</protein>
<evidence type="ECO:0000256" key="1">
    <source>
        <dbReference type="ARBA" id="ARBA00004123"/>
    </source>
</evidence>
<reference evidence="5 6" key="1">
    <citation type="submission" date="2015-03" db="EMBL/GenBank/DDBJ databases">
        <authorList>
            <person name="Radwan O."/>
            <person name="Al-Naeli F.A."/>
            <person name="Rendon G.A."/>
            <person name="Fields C."/>
        </authorList>
    </citation>
    <scope>NUCLEOTIDE SEQUENCE [LARGE SCALE GENOMIC DNA]</scope>
    <source>
        <strain evidence="5">CR-DP1</strain>
    </source>
</reference>
<evidence type="ECO:0000256" key="2">
    <source>
        <dbReference type="ARBA" id="ARBA00008044"/>
    </source>
</evidence>
<dbReference type="PANTHER" id="PTHR13375">
    <property type="entry name" value="FMS INTERACTING PROTEIN"/>
    <property type="match status" value="1"/>
</dbReference>
<comment type="similarity">
    <text evidence="2">Belongs to the THOC5 family.</text>
</comment>
<keyword evidence="4" id="KW-0175">Coiled coil</keyword>
<evidence type="ECO:0000256" key="3">
    <source>
        <dbReference type="ARBA" id="ARBA00023242"/>
    </source>
</evidence>
<evidence type="ECO:0000256" key="4">
    <source>
        <dbReference type="SAM" id="Coils"/>
    </source>
</evidence>
<dbReference type="EMBL" id="LAEV01000754">
    <property type="protein sequence ID" value="KKA29701.1"/>
    <property type="molecule type" value="Genomic_DNA"/>
</dbReference>
<comment type="caution">
    <text evidence="5">The sequence shown here is derived from an EMBL/GenBank/DDBJ whole genome shotgun (WGS) entry which is preliminary data.</text>
</comment>
<organism evidence="5 6">
    <name type="scientific">Thielaviopsis punctulata</name>
    <dbReference type="NCBI Taxonomy" id="72032"/>
    <lineage>
        <taxon>Eukaryota</taxon>
        <taxon>Fungi</taxon>
        <taxon>Dikarya</taxon>
        <taxon>Ascomycota</taxon>
        <taxon>Pezizomycotina</taxon>
        <taxon>Sordariomycetes</taxon>
        <taxon>Hypocreomycetidae</taxon>
        <taxon>Microascales</taxon>
        <taxon>Ceratocystidaceae</taxon>
        <taxon>Thielaviopsis</taxon>
    </lineage>
</organism>
<dbReference type="InterPro" id="IPR019163">
    <property type="entry name" value="THO_Thoc5"/>
</dbReference>
<evidence type="ECO:0000313" key="5">
    <source>
        <dbReference type="EMBL" id="KKA29701.1"/>
    </source>
</evidence>
<dbReference type="GO" id="GO:0003729">
    <property type="term" value="F:mRNA binding"/>
    <property type="evidence" value="ECO:0007669"/>
    <property type="project" value="TreeGrafter"/>
</dbReference>
<dbReference type="GO" id="GO:0000445">
    <property type="term" value="C:THO complex part of transcription export complex"/>
    <property type="evidence" value="ECO:0007669"/>
    <property type="project" value="TreeGrafter"/>
</dbReference>
<gene>
    <name evidence="5" type="ORF">TD95_005373</name>
</gene>
<name>A0A0F4ZHW1_9PEZI</name>
<keyword evidence="3" id="KW-0539">Nucleus</keyword>
<dbReference type="GO" id="GO:0006406">
    <property type="term" value="P:mRNA export from nucleus"/>
    <property type="evidence" value="ECO:0007669"/>
    <property type="project" value="TreeGrafter"/>
</dbReference>